<reference evidence="9" key="1">
    <citation type="journal article" date="2019" name="Int. J. Syst. Evol. Microbiol.">
        <title>The Global Catalogue of Microorganisms (GCM) 10K type strain sequencing project: providing services to taxonomists for standard genome sequencing and annotation.</title>
        <authorList>
            <consortium name="The Broad Institute Genomics Platform"/>
            <consortium name="The Broad Institute Genome Sequencing Center for Infectious Disease"/>
            <person name="Wu L."/>
            <person name="Ma J."/>
        </authorList>
    </citation>
    <scope>NUCLEOTIDE SEQUENCE [LARGE SCALE GENOMIC DNA]</scope>
    <source>
        <strain evidence="9">S1</strain>
    </source>
</reference>
<comment type="subunit">
    <text evidence="6">Forms a complex with KhpA.</text>
</comment>
<comment type="subcellular location">
    <subcellularLocation>
        <location evidence="6">Cytoplasm</location>
    </subcellularLocation>
</comment>
<dbReference type="NCBIfam" id="NF041568">
    <property type="entry name" value="Jag_EloR"/>
    <property type="match status" value="1"/>
</dbReference>
<dbReference type="SMART" id="SM00393">
    <property type="entry name" value="R3H"/>
    <property type="match status" value="1"/>
</dbReference>
<comment type="similarity">
    <text evidence="6">Belongs to the KhpB RNA-binding protein family.</text>
</comment>
<dbReference type="SUPFAM" id="SSF82708">
    <property type="entry name" value="R3H domain"/>
    <property type="match status" value="1"/>
</dbReference>
<gene>
    <name evidence="8" type="primary">jag</name>
    <name evidence="6" type="synonym">eloR</name>
    <name evidence="6" type="synonym">khpB</name>
    <name evidence="8" type="ORF">ACFQ4Y_09495</name>
</gene>
<dbReference type="Pfam" id="PF01424">
    <property type="entry name" value="R3H"/>
    <property type="match status" value="1"/>
</dbReference>
<dbReference type="Proteomes" id="UP001597282">
    <property type="component" value="Unassembled WGS sequence"/>
</dbReference>
<dbReference type="PANTHER" id="PTHR35800:SF1">
    <property type="entry name" value="RNA-BINDING PROTEIN KHPB"/>
    <property type="match status" value="1"/>
</dbReference>
<keyword evidence="9" id="KW-1185">Reference proteome</keyword>
<evidence type="ECO:0000259" key="7">
    <source>
        <dbReference type="PROSITE" id="PS51061"/>
    </source>
</evidence>
<dbReference type="PROSITE" id="PS51061">
    <property type="entry name" value="R3H"/>
    <property type="match status" value="1"/>
</dbReference>
<keyword evidence="2 6" id="KW-0694">RNA-binding</keyword>
<keyword evidence="4 6" id="KW-0143">Chaperone</keyword>
<dbReference type="InterPro" id="IPR015946">
    <property type="entry name" value="KH_dom-like_a/b"/>
</dbReference>
<keyword evidence="3 6" id="KW-0133">Cell shape</keyword>
<dbReference type="InterPro" id="IPR038008">
    <property type="entry name" value="Jag_KH"/>
</dbReference>
<keyword evidence="5 6" id="KW-0961">Cell wall biogenesis/degradation</keyword>
<dbReference type="Gene3D" id="3.30.1370.50">
    <property type="entry name" value="R3H-like domain"/>
    <property type="match status" value="1"/>
</dbReference>
<dbReference type="Pfam" id="PF14804">
    <property type="entry name" value="Jag_N"/>
    <property type="match status" value="1"/>
</dbReference>
<dbReference type="InterPro" id="IPR036867">
    <property type="entry name" value="R3H_dom_sf"/>
</dbReference>
<dbReference type="InterPro" id="IPR039247">
    <property type="entry name" value="KhpB"/>
</dbReference>
<dbReference type="CDD" id="cd02414">
    <property type="entry name" value="KH-II_Jag"/>
    <property type="match status" value="1"/>
</dbReference>
<protein>
    <recommendedName>
        <fullName evidence="6">RNA-binding protein KhpB</fullName>
    </recommendedName>
    <alternativeName>
        <fullName evidence="6">RNA-binding protein EloR</fullName>
    </alternativeName>
</protein>
<accession>A0ABW4CAK7</accession>
<feature type="domain" description="R3H" evidence="7">
    <location>
        <begin position="141"/>
        <end position="208"/>
    </location>
</feature>
<evidence type="ECO:0000256" key="6">
    <source>
        <dbReference type="HAMAP-Rule" id="MF_00867"/>
    </source>
</evidence>
<dbReference type="Gene3D" id="3.30.300.20">
    <property type="match status" value="1"/>
</dbReference>
<evidence type="ECO:0000256" key="3">
    <source>
        <dbReference type="ARBA" id="ARBA00022960"/>
    </source>
</evidence>
<evidence type="ECO:0000313" key="8">
    <source>
        <dbReference type="EMBL" id="MFD1427158.1"/>
    </source>
</evidence>
<evidence type="ECO:0000256" key="1">
    <source>
        <dbReference type="ARBA" id="ARBA00022490"/>
    </source>
</evidence>
<comment type="domain">
    <text evidence="6">Has an N-terminal Jag-N domain and 2 RNA-binding domains (KH and R3H).</text>
</comment>
<name>A0ABW4CAK7_9BACL</name>
<dbReference type="InterPro" id="IPR032782">
    <property type="entry name" value="KhpB_N"/>
</dbReference>
<proteinExistence type="inferred from homology"/>
<dbReference type="InterPro" id="IPR001374">
    <property type="entry name" value="R3H_dom"/>
</dbReference>
<dbReference type="Gene3D" id="3.30.30.80">
    <property type="entry name" value="probable RNA-binding protein from clostridium symbiosum atcc 14940"/>
    <property type="match status" value="1"/>
</dbReference>
<sequence length="210" mass="23919">MKKLTVTGKTVEAATEEALRRLGANRDQVKVSVLEEANRGFLGWIGSREAKVEVEWICTPLDRGLSFLRRVLDQMELKSVHMEVKEEPEHTWILFSGENLGMLIGRRGQTLDALQYLVNVAANRNTGPYTRIVLDAQGYRERRRQTLMGLADRIAEKVKTTQGSLSLEPMNPLERKVIHTRIQQKHPTVVTYSEGEDPHRHVVIAPKTDR</sequence>
<evidence type="ECO:0000256" key="5">
    <source>
        <dbReference type="ARBA" id="ARBA00023316"/>
    </source>
</evidence>
<comment type="function">
    <text evidence="6">A probable RNA chaperone. Forms a complex with KhpA which binds to cellular RNA and controls its expression. Plays a role in peptidoglycan (PG) homeostasis and cell length regulation.</text>
</comment>
<comment type="caution">
    <text evidence="8">The sequence shown here is derived from an EMBL/GenBank/DDBJ whole genome shotgun (WGS) entry which is preliminary data.</text>
</comment>
<organism evidence="8 9">
    <name type="scientific">Kroppenstedtia sanguinis</name>
    <dbReference type="NCBI Taxonomy" id="1380684"/>
    <lineage>
        <taxon>Bacteria</taxon>
        <taxon>Bacillati</taxon>
        <taxon>Bacillota</taxon>
        <taxon>Bacilli</taxon>
        <taxon>Bacillales</taxon>
        <taxon>Thermoactinomycetaceae</taxon>
        <taxon>Kroppenstedtia</taxon>
    </lineage>
</organism>
<dbReference type="InterPro" id="IPR034079">
    <property type="entry name" value="R3H_KhpB"/>
</dbReference>
<dbReference type="PANTHER" id="PTHR35800">
    <property type="entry name" value="PROTEIN JAG"/>
    <property type="match status" value="1"/>
</dbReference>
<dbReference type="Pfam" id="PF13083">
    <property type="entry name" value="KH_KhpA-B"/>
    <property type="match status" value="1"/>
</dbReference>
<dbReference type="SMART" id="SM01245">
    <property type="entry name" value="Jag_N"/>
    <property type="match status" value="1"/>
</dbReference>
<dbReference type="InterPro" id="IPR038247">
    <property type="entry name" value="Jag_N_dom_sf"/>
</dbReference>
<dbReference type="HAMAP" id="MF_00867">
    <property type="entry name" value="KhpB"/>
    <property type="match status" value="1"/>
</dbReference>
<keyword evidence="1 6" id="KW-0963">Cytoplasm</keyword>
<feature type="region of interest" description="Jag_N domain" evidence="6">
    <location>
        <begin position="5"/>
        <end position="55"/>
    </location>
</feature>
<dbReference type="CDD" id="cd02644">
    <property type="entry name" value="R3H_jag"/>
    <property type="match status" value="1"/>
</dbReference>
<dbReference type="RefSeq" id="WP_380164915.1">
    <property type="nucleotide sequence ID" value="NZ_JBHTNU010000007.1"/>
</dbReference>
<evidence type="ECO:0000256" key="2">
    <source>
        <dbReference type="ARBA" id="ARBA00022884"/>
    </source>
</evidence>
<dbReference type="EMBL" id="JBHTNU010000007">
    <property type="protein sequence ID" value="MFD1427158.1"/>
    <property type="molecule type" value="Genomic_DNA"/>
</dbReference>
<evidence type="ECO:0000256" key="4">
    <source>
        <dbReference type="ARBA" id="ARBA00023186"/>
    </source>
</evidence>
<evidence type="ECO:0000313" key="9">
    <source>
        <dbReference type="Proteomes" id="UP001597282"/>
    </source>
</evidence>